<dbReference type="EC" id="3.5.2.12" evidence="3"/>
<accession>A0A0M6Z8M8</accession>
<dbReference type="STRING" id="311410.LA5095_02956"/>
<dbReference type="Gene3D" id="3.90.1300.10">
    <property type="entry name" value="Amidase signature (AS) domain"/>
    <property type="match status" value="1"/>
</dbReference>
<dbReference type="GO" id="GO:0019874">
    <property type="term" value="F:6-aminohexanoate-cyclic-dimer hydrolase activity"/>
    <property type="evidence" value="ECO:0007669"/>
    <property type="project" value="UniProtKB-EC"/>
</dbReference>
<dbReference type="EMBL" id="CXWC01000001">
    <property type="protein sequence ID" value="CTQ64276.1"/>
    <property type="molecule type" value="Genomic_DNA"/>
</dbReference>
<dbReference type="GeneID" id="97667790"/>
<keyword evidence="3" id="KW-0378">Hydrolase</keyword>
<dbReference type="InterPro" id="IPR023631">
    <property type="entry name" value="Amidase_dom"/>
</dbReference>
<dbReference type="InterPro" id="IPR000120">
    <property type="entry name" value="Amidase"/>
</dbReference>
<feature type="domain" description="Amidase" evidence="2">
    <location>
        <begin position="37"/>
        <end position="458"/>
    </location>
</feature>
<dbReference type="PANTHER" id="PTHR11895:SF7">
    <property type="entry name" value="GLUTAMYL-TRNA(GLN) AMIDOTRANSFERASE SUBUNIT A, MITOCHONDRIAL"/>
    <property type="match status" value="1"/>
</dbReference>
<dbReference type="Proteomes" id="UP000049983">
    <property type="component" value="Unassembled WGS sequence"/>
</dbReference>
<dbReference type="PANTHER" id="PTHR11895">
    <property type="entry name" value="TRANSAMIDASE"/>
    <property type="match status" value="1"/>
</dbReference>
<evidence type="ECO:0000259" key="2">
    <source>
        <dbReference type="Pfam" id="PF01425"/>
    </source>
</evidence>
<dbReference type="RefSeq" id="WP_082442414.1">
    <property type="nucleotide sequence ID" value="NZ_CXWA01000003.1"/>
</dbReference>
<protein>
    <submittedName>
        <fullName evidence="3">6-aminohexanoate-cyclic-dimer hydrolase</fullName>
        <ecNumber evidence="3">3.5.2.12</ecNumber>
    </submittedName>
</protein>
<dbReference type="SUPFAM" id="SSF75304">
    <property type="entry name" value="Amidase signature (AS) enzymes"/>
    <property type="match status" value="1"/>
</dbReference>
<comment type="similarity">
    <text evidence="1">Belongs to the amidase family.</text>
</comment>
<proteinExistence type="inferred from homology"/>
<keyword evidence="4" id="KW-1185">Reference proteome</keyword>
<evidence type="ECO:0000313" key="3">
    <source>
        <dbReference type="EMBL" id="CTQ64276.1"/>
    </source>
</evidence>
<dbReference type="InterPro" id="IPR036928">
    <property type="entry name" value="AS_sf"/>
</dbReference>
<name>A0A0M6Z8M8_9HYPH</name>
<dbReference type="AlphaFoldDB" id="A0A0M6Z8M8"/>
<reference evidence="4" key="1">
    <citation type="submission" date="2015-07" db="EMBL/GenBank/DDBJ databases">
        <authorList>
            <person name="Rodrigo-Torres Lidia"/>
            <person name="Arahal R.David."/>
        </authorList>
    </citation>
    <scope>NUCLEOTIDE SEQUENCE [LARGE SCALE GENOMIC DNA]</scope>
    <source>
        <strain evidence="4">CECT 5096</strain>
    </source>
</reference>
<gene>
    <name evidence="3" type="primary">nylA</name>
    <name evidence="3" type="ORF">LA5096_00325</name>
</gene>
<organism evidence="3 4">
    <name type="scientific">Roseibium album</name>
    <dbReference type="NCBI Taxonomy" id="311410"/>
    <lineage>
        <taxon>Bacteria</taxon>
        <taxon>Pseudomonadati</taxon>
        <taxon>Pseudomonadota</taxon>
        <taxon>Alphaproteobacteria</taxon>
        <taxon>Hyphomicrobiales</taxon>
        <taxon>Stappiaceae</taxon>
        <taxon>Roseibium</taxon>
    </lineage>
</organism>
<evidence type="ECO:0000256" key="1">
    <source>
        <dbReference type="ARBA" id="ARBA00009199"/>
    </source>
</evidence>
<evidence type="ECO:0000313" key="4">
    <source>
        <dbReference type="Proteomes" id="UP000049983"/>
    </source>
</evidence>
<sequence>MDYSDRSGAGPIADRFALMDATEQANLVQSGEATSLELVEAAIGRIAVLNPKINAIACSNFDLARQQAKSVTGKEPFSGVPTLIKDLLPYPGHTAGFGSRLLDGAPALTSSDYADTLQASGLIALGKSTVSEFGLLGTTETLAKGATRNPWDITLSPGGSSGGAVAAVAAGMVPIAHASDGGGSIRGPSSFCGLFGFKPGRNRTVSNGVPAEMPTAALLAEHCVSRSVRDSARWLQMTENRDLSTRLPSLEHLRSSFPKNVRIGFYHNDSLGLSPTPEVEAALHETALLCETIGCDVFEIKAPCFDPETTVDAFFDLTGLMLSGVFAQIRNMMGNAYDEDGLEPYTLEIARRASDLAPADIEMAQTVLAKNATNAERSMQQCDVILSPTVPFEAFPLGRYGPETDVKVLQAFTARLAGYTFVSSLTGWPAMTVPLHWTDKGLPVGSHFTAPSGKDPLLFSLAYQLEQARPWKHRLDELTKDLLCHNA</sequence>
<dbReference type="OrthoDB" id="9777859at2"/>
<dbReference type="Pfam" id="PF01425">
    <property type="entry name" value="Amidase"/>
    <property type="match status" value="1"/>
</dbReference>